<evidence type="ECO:0000256" key="1">
    <source>
        <dbReference type="ARBA" id="ARBA00029440"/>
    </source>
</evidence>
<dbReference type="EMBL" id="DRZM01000148">
    <property type="protein sequence ID" value="HHP05056.1"/>
    <property type="molecule type" value="Genomic_DNA"/>
</dbReference>
<gene>
    <name evidence="4" type="ORF">ENM88_04820</name>
    <name evidence="3" type="ORF">ENP77_00305</name>
</gene>
<proteinExistence type="predicted"/>
<dbReference type="InterPro" id="IPR011008">
    <property type="entry name" value="Dimeric_a/b-barrel"/>
</dbReference>
<sequence>MSSEGIKVFVLVNTQVGREDEVLRALRGLEYVREAYIIYGEYDVIAKLEVPALELLDKVITSIRNMPGVTRTSTLIASSR</sequence>
<comment type="pathway">
    <text evidence="1">Amino-acid biosynthesis.</text>
</comment>
<accession>A0A7C1P2E0</accession>
<evidence type="ECO:0000259" key="2">
    <source>
        <dbReference type="Pfam" id="PF01037"/>
    </source>
</evidence>
<dbReference type="SUPFAM" id="SSF54909">
    <property type="entry name" value="Dimeric alpha+beta barrel"/>
    <property type="match status" value="1"/>
</dbReference>
<dbReference type="InterPro" id="IPR019887">
    <property type="entry name" value="Tscrpt_reg_AsnC/Lrp_C"/>
</dbReference>
<reference evidence="3" key="1">
    <citation type="journal article" date="2020" name="mSystems">
        <title>Genome- and Community-Level Interaction Insights into Carbon Utilization and Element Cycling Functions of Hydrothermarchaeota in Hydrothermal Sediment.</title>
        <authorList>
            <person name="Zhou Z."/>
            <person name="Liu Y."/>
            <person name="Xu W."/>
            <person name="Pan J."/>
            <person name="Luo Z.H."/>
            <person name="Li M."/>
        </authorList>
    </citation>
    <scope>NUCLEOTIDE SEQUENCE [LARGE SCALE GENOMIC DNA]</scope>
    <source>
        <strain evidence="4">SpSt-1125</strain>
        <strain evidence="3">SpSt-25</strain>
    </source>
</reference>
<comment type="caution">
    <text evidence="3">The sequence shown here is derived from an EMBL/GenBank/DDBJ whole genome shotgun (WGS) entry which is preliminary data.</text>
</comment>
<dbReference type="Gene3D" id="3.30.70.920">
    <property type="match status" value="1"/>
</dbReference>
<dbReference type="AlphaFoldDB" id="A0A7C1P2E0"/>
<evidence type="ECO:0000313" key="3">
    <source>
        <dbReference type="EMBL" id="HEB48231.1"/>
    </source>
</evidence>
<dbReference type="EMBL" id="DSKP01000012">
    <property type="protein sequence ID" value="HEB48231.1"/>
    <property type="molecule type" value="Genomic_DNA"/>
</dbReference>
<dbReference type="Pfam" id="PF01037">
    <property type="entry name" value="AsnC_trans_reg"/>
    <property type="match status" value="1"/>
</dbReference>
<evidence type="ECO:0000313" key="4">
    <source>
        <dbReference type="EMBL" id="HHP05056.1"/>
    </source>
</evidence>
<organism evidence="3">
    <name type="scientific">Thermofilum pendens</name>
    <dbReference type="NCBI Taxonomy" id="2269"/>
    <lineage>
        <taxon>Archaea</taxon>
        <taxon>Thermoproteota</taxon>
        <taxon>Thermoprotei</taxon>
        <taxon>Thermofilales</taxon>
        <taxon>Thermofilaceae</taxon>
        <taxon>Thermofilum</taxon>
    </lineage>
</organism>
<name>A0A7C1P2E0_THEPE</name>
<feature type="domain" description="Transcription regulator AsnC/Lrp ligand binding" evidence="2">
    <location>
        <begin position="10"/>
        <end position="79"/>
    </location>
</feature>
<protein>
    <submittedName>
        <fullName evidence="3">Lrp/AsnC family transcriptional regulator</fullName>
    </submittedName>
</protein>